<comment type="caution">
    <text evidence="14">The sequence shown here is derived from an EMBL/GenBank/DDBJ whole genome shotgun (WGS) entry which is preliminary data.</text>
</comment>
<keyword evidence="7" id="KW-0457">Lysine biosynthesis</keyword>
<dbReference type="GO" id="GO:0009089">
    <property type="term" value="P:lysine biosynthetic process via diaminopimelate"/>
    <property type="evidence" value="ECO:0007669"/>
    <property type="project" value="UniProtKB-UniPathway"/>
</dbReference>
<dbReference type="GO" id="GO:0004072">
    <property type="term" value="F:aspartate kinase activity"/>
    <property type="evidence" value="ECO:0007669"/>
    <property type="project" value="UniProtKB-EC"/>
</dbReference>
<evidence type="ECO:0000256" key="2">
    <source>
        <dbReference type="ARBA" id="ARBA00010122"/>
    </source>
</evidence>
<feature type="binding site" evidence="9">
    <location>
        <position position="239"/>
    </location>
    <ligand>
        <name>ATP</name>
        <dbReference type="ChEBI" id="CHEBI:30616"/>
    </ligand>
</feature>
<dbReference type="RefSeq" id="WP_032896582.1">
    <property type="nucleotide sequence ID" value="NZ_CABHQB010000150.1"/>
</dbReference>
<dbReference type="PIRSF" id="PIRSF000726">
    <property type="entry name" value="Asp_kin"/>
    <property type="match status" value="1"/>
</dbReference>
<evidence type="ECO:0000256" key="7">
    <source>
        <dbReference type="ARBA" id="ARBA00023154"/>
    </source>
</evidence>
<dbReference type="GO" id="GO:0005524">
    <property type="term" value="F:ATP binding"/>
    <property type="evidence" value="ECO:0007669"/>
    <property type="project" value="UniProtKB-KW"/>
</dbReference>
<dbReference type="UniPathway" id="UPA00034">
    <property type="reaction ID" value="UER00015"/>
</dbReference>
<feature type="binding site" evidence="9">
    <location>
        <position position="57"/>
    </location>
    <ligand>
        <name>substrate</name>
    </ligand>
</feature>
<keyword evidence="4 9" id="KW-0547">Nucleotide-binding</keyword>
<dbReference type="EC" id="2.7.2.4" evidence="10"/>
<protein>
    <recommendedName>
        <fullName evidence="10">Aspartokinase</fullName>
        <ecNumber evidence="10">2.7.2.4</ecNumber>
    </recommendedName>
</protein>
<evidence type="ECO:0000256" key="4">
    <source>
        <dbReference type="ARBA" id="ARBA00022741"/>
    </source>
</evidence>
<dbReference type="Gene3D" id="1.20.120.1320">
    <property type="entry name" value="Aspartokinase, catalytic domain"/>
    <property type="match status" value="1"/>
</dbReference>
<dbReference type="InterPro" id="IPR005260">
    <property type="entry name" value="Asp_kin_monofn"/>
</dbReference>
<comment type="catalytic activity">
    <reaction evidence="8 10">
        <text>L-aspartate + ATP = 4-phospho-L-aspartate + ADP</text>
        <dbReference type="Rhea" id="RHEA:23776"/>
        <dbReference type="ChEBI" id="CHEBI:29991"/>
        <dbReference type="ChEBI" id="CHEBI:30616"/>
        <dbReference type="ChEBI" id="CHEBI:57535"/>
        <dbReference type="ChEBI" id="CHEBI:456216"/>
        <dbReference type="EC" id="2.7.2.4"/>
    </reaction>
</comment>
<dbReference type="PANTHER" id="PTHR21499:SF59">
    <property type="entry name" value="ASPARTOKINASE"/>
    <property type="match status" value="1"/>
</dbReference>
<evidence type="ECO:0000259" key="13">
    <source>
        <dbReference type="Pfam" id="PF22468"/>
    </source>
</evidence>
<evidence type="ECO:0000259" key="12">
    <source>
        <dbReference type="Pfam" id="PF00696"/>
    </source>
</evidence>
<dbReference type="Proteomes" id="UP000229378">
    <property type="component" value="Unassembled WGS sequence"/>
</dbReference>
<dbReference type="GeneID" id="89598545"/>
<keyword evidence="11" id="KW-0028">Amino-acid biosynthesis</keyword>
<dbReference type="Pfam" id="PF00696">
    <property type="entry name" value="AA_kinase"/>
    <property type="match status" value="1"/>
</dbReference>
<dbReference type="NCBIfam" id="TIGR00656">
    <property type="entry name" value="asp_kin_monofn"/>
    <property type="match status" value="1"/>
</dbReference>
<dbReference type="InterPro" id="IPR042199">
    <property type="entry name" value="AsparK_Bifunc_asparK/hSer_DH"/>
</dbReference>
<dbReference type="InterPro" id="IPR001048">
    <property type="entry name" value="Asp/Glu/Uridylate_kinase"/>
</dbReference>
<feature type="binding site" evidence="9">
    <location>
        <position position="244"/>
    </location>
    <ligand>
        <name>ATP</name>
        <dbReference type="ChEBI" id="CHEBI:30616"/>
    </ligand>
</feature>
<sequence>MISAMQQQTNRPPSATVVAKFGGTSVADFDAMSRSADVVLSNPDVRLVILSASAGITNLLVALADGCEPEQREHHLDEIRRIQDAILAKLADPLVIREEIDRMLENIAMLSEAASLATSAALTDELVSHGELMSTLLFVELLRQRQVAVEWFDVRKIMRTNDRFGRAEPDTTVLAELAQTQLAPRIQHAIVVTQGFIGSESKGRTTTLGRGGSDYTAALLGEALNVSRIDIWTDVPGIYTTDPRVVPSAKRIDKIAFEEAAEMATFGAKVLHPATLLPAVRSDIPVFVGSSKDPAAGGTLVCNETENPPLFRALALRRNQTLVTLHSLNMLHARGFLAEVFNILARHNISVDLITTSEVSVALTLDTTGSTSTAGSLLTTSLLTELSSLCRVEVEEGLALVAIIGNQLSQSCGVGKEVFGVLDPFNIRMICYGASSHNLCFLIPGSDAEKVVQTLHHNLFE</sequence>
<accession>A0A2G4U7D8</accession>
<evidence type="ECO:0000256" key="6">
    <source>
        <dbReference type="ARBA" id="ARBA00022840"/>
    </source>
</evidence>
<dbReference type="AlphaFoldDB" id="A0A2G4U7D8"/>
<gene>
    <name evidence="14" type="ORF">CS533_03915</name>
</gene>
<dbReference type="GO" id="GO:0005829">
    <property type="term" value="C:cytosol"/>
    <property type="evidence" value="ECO:0007669"/>
    <property type="project" value="TreeGrafter"/>
</dbReference>
<keyword evidence="5 10" id="KW-0418">Kinase</keyword>
<dbReference type="UniPathway" id="UPA00051">
    <property type="reaction ID" value="UER00462"/>
</dbReference>
<dbReference type="NCBIfam" id="NF006570">
    <property type="entry name" value="PRK09084.1"/>
    <property type="match status" value="1"/>
</dbReference>
<evidence type="ECO:0000256" key="10">
    <source>
        <dbReference type="RuleBase" id="RU003448"/>
    </source>
</evidence>
<organism evidence="14 15">
    <name type="scientific">Yersinia bercovieri</name>
    <dbReference type="NCBI Taxonomy" id="634"/>
    <lineage>
        <taxon>Bacteria</taxon>
        <taxon>Pseudomonadati</taxon>
        <taxon>Pseudomonadota</taxon>
        <taxon>Gammaproteobacteria</taxon>
        <taxon>Enterobacterales</taxon>
        <taxon>Yersiniaceae</taxon>
        <taxon>Yersinia</taxon>
    </lineage>
</organism>
<proteinExistence type="inferred from homology"/>
<dbReference type="InterPro" id="IPR054352">
    <property type="entry name" value="ACT_Aspartokinase"/>
</dbReference>
<keyword evidence="3 10" id="KW-0808">Transferase</keyword>
<comment type="similarity">
    <text evidence="2 10">Belongs to the aspartokinase family.</text>
</comment>
<dbReference type="UniPathway" id="UPA00050">
    <property type="reaction ID" value="UER00461"/>
</dbReference>
<dbReference type="EMBL" id="PEHN01000002">
    <property type="protein sequence ID" value="PHZ29134.1"/>
    <property type="molecule type" value="Genomic_DNA"/>
</dbReference>
<feature type="binding site" evidence="9">
    <location>
        <begin position="20"/>
        <end position="23"/>
    </location>
    <ligand>
        <name>ATP</name>
        <dbReference type="ChEBI" id="CHEBI:30616"/>
    </ligand>
</feature>
<dbReference type="FunFam" id="3.30.70.260:FF:000017">
    <property type="entry name" value="Aspartokinase"/>
    <property type="match status" value="1"/>
</dbReference>
<evidence type="ECO:0000313" key="15">
    <source>
        <dbReference type="Proteomes" id="UP000229378"/>
    </source>
</evidence>
<evidence type="ECO:0000256" key="3">
    <source>
        <dbReference type="ARBA" id="ARBA00022679"/>
    </source>
</evidence>
<feature type="binding site" evidence="9">
    <location>
        <begin position="233"/>
        <end position="234"/>
    </location>
    <ligand>
        <name>ATP</name>
        <dbReference type="ChEBI" id="CHEBI:30616"/>
    </ligand>
</feature>
<dbReference type="Pfam" id="PF22468">
    <property type="entry name" value="ACT_9"/>
    <property type="match status" value="1"/>
</dbReference>
<evidence type="ECO:0000256" key="5">
    <source>
        <dbReference type="ARBA" id="ARBA00022777"/>
    </source>
</evidence>
<dbReference type="SUPFAM" id="SSF55021">
    <property type="entry name" value="ACT-like"/>
    <property type="match status" value="2"/>
</dbReference>
<evidence type="ECO:0000256" key="11">
    <source>
        <dbReference type="RuleBase" id="RU004249"/>
    </source>
</evidence>
<dbReference type="InterPro" id="IPR045865">
    <property type="entry name" value="ACT-like_dom_sf"/>
</dbReference>
<dbReference type="PROSITE" id="PS00324">
    <property type="entry name" value="ASPARTOKINASE"/>
    <property type="match status" value="1"/>
</dbReference>
<dbReference type="InterPro" id="IPR018042">
    <property type="entry name" value="Aspartate_kinase_CS"/>
</dbReference>
<comment type="pathway">
    <text evidence="1 11">Amino-acid biosynthesis; L-lysine biosynthesis via DAP pathway; (S)-tetrahydrodipicolinate from L-aspartate: step 1/4.</text>
</comment>
<dbReference type="CDD" id="cd04917">
    <property type="entry name" value="ACT_AKiii-LysC-EC_2"/>
    <property type="match status" value="1"/>
</dbReference>
<evidence type="ECO:0000256" key="9">
    <source>
        <dbReference type="PIRSR" id="PIRSR000726-1"/>
    </source>
</evidence>
<dbReference type="InterPro" id="IPR047962">
    <property type="entry name" value="LysC_ACT_2"/>
</dbReference>
<dbReference type="FunFam" id="3.30.70.260:FF:000023">
    <property type="entry name" value="Aspartokinase"/>
    <property type="match status" value="1"/>
</dbReference>
<feature type="binding site" evidence="9">
    <location>
        <begin position="269"/>
        <end position="270"/>
    </location>
    <ligand>
        <name>ATP</name>
        <dbReference type="ChEBI" id="CHEBI:30616"/>
    </ligand>
</feature>
<evidence type="ECO:0000256" key="8">
    <source>
        <dbReference type="ARBA" id="ARBA00047872"/>
    </source>
</evidence>
<comment type="pathway">
    <text evidence="11">Amino-acid biosynthesis; L-methionine biosynthesis via de novo pathway; L-homoserine from L-aspartate: step 1/3.</text>
</comment>
<dbReference type="GO" id="GO:0009090">
    <property type="term" value="P:homoserine biosynthetic process"/>
    <property type="evidence" value="ECO:0007669"/>
    <property type="project" value="TreeGrafter"/>
</dbReference>
<comment type="pathway">
    <text evidence="11">Amino-acid biosynthesis; L-threonine biosynthesis; L-threonine from L-aspartate: step 1/5.</text>
</comment>
<feature type="domain" description="Aspartate/glutamate/uridylate kinase" evidence="12">
    <location>
        <begin position="16"/>
        <end position="289"/>
    </location>
</feature>
<dbReference type="InterPro" id="IPR001341">
    <property type="entry name" value="Asp_kinase"/>
</dbReference>
<dbReference type="Gene3D" id="3.30.70.260">
    <property type="match status" value="2"/>
</dbReference>
<dbReference type="GO" id="GO:0009088">
    <property type="term" value="P:threonine biosynthetic process"/>
    <property type="evidence" value="ECO:0007669"/>
    <property type="project" value="UniProtKB-UniPathway"/>
</dbReference>
<feature type="domain" description="Aspartokinase ACT" evidence="13">
    <location>
        <begin position="401"/>
        <end position="458"/>
    </location>
</feature>
<reference evidence="14 15" key="1">
    <citation type="submission" date="2017-10" db="EMBL/GenBank/DDBJ databases">
        <authorList>
            <person name="Banno H."/>
            <person name="Chua N.-H."/>
        </authorList>
    </citation>
    <scope>NUCLEOTIDE SEQUENCE [LARGE SCALE GENOMIC DNA]</scope>
    <source>
        <strain evidence="14 15">SCPM-O-B-7607</strain>
    </source>
</reference>
<evidence type="ECO:0000256" key="1">
    <source>
        <dbReference type="ARBA" id="ARBA00004766"/>
    </source>
</evidence>
<dbReference type="PANTHER" id="PTHR21499">
    <property type="entry name" value="ASPARTATE KINASE"/>
    <property type="match status" value="1"/>
</dbReference>
<dbReference type="NCBIfam" id="TIGR00657">
    <property type="entry name" value="asp_kinases"/>
    <property type="match status" value="1"/>
</dbReference>
<evidence type="ECO:0000313" key="14">
    <source>
        <dbReference type="EMBL" id="PHZ29134.1"/>
    </source>
</evidence>
<name>A0A2G4U7D8_YERBE</name>
<feature type="binding site" evidence="9">
    <location>
        <position position="131"/>
    </location>
    <ligand>
        <name>substrate</name>
    </ligand>
</feature>
<dbReference type="SUPFAM" id="SSF53633">
    <property type="entry name" value="Carbamate kinase-like"/>
    <property type="match status" value="1"/>
</dbReference>
<dbReference type="InterPro" id="IPR036393">
    <property type="entry name" value="AceGlu_kinase-like_sf"/>
</dbReference>
<dbReference type="Gene3D" id="3.40.1160.10">
    <property type="entry name" value="Acetylglutamate kinase-like"/>
    <property type="match status" value="1"/>
</dbReference>
<keyword evidence="6 9" id="KW-0067">ATP-binding</keyword>